<dbReference type="InterPro" id="IPR025240">
    <property type="entry name" value="DUF4189"/>
</dbReference>
<evidence type="ECO:0000256" key="2">
    <source>
        <dbReference type="SAM" id="SignalP"/>
    </source>
</evidence>
<dbReference type="AlphaFoldDB" id="A0A371B4W5"/>
<evidence type="ECO:0000313" key="5">
    <source>
        <dbReference type="Proteomes" id="UP000263833"/>
    </source>
</evidence>
<feature type="chain" id="PRO_5017052078" evidence="2">
    <location>
        <begin position="40"/>
        <end position="288"/>
    </location>
</feature>
<feature type="region of interest" description="Disordered" evidence="1">
    <location>
        <begin position="267"/>
        <end position="288"/>
    </location>
</feature>
<evidence type="ECO:0000313" key="4">
    <source>
        <dbReference type="EMBL" id="RDV02635.1"/>
    </source>
</evidence>
<gene>
    <name evidence="4" type="ORF">DXH95_11795</name>
</gene>
<feature type="domain" description="DUF4189" evidence="3">
    <location>
        <begin position="83"/>
        <end position="164"/>
    </location>
</feature>
<reference evidence="5" key="1">
    <citation type="submission" date="2018-08" db="EMBL/GenBank/DDBJ databases">
        <authorList>
            <person name="Kim S.-J."/>
            <person name="Jung G.-Y."/>
        </authorList>
    </citation>
    <scope>NUCLEOTIDE SEQUENCE [LARGE SCALE GENOMIC DNA]</scope>
    <source>
        <strain evidence="5">GY_G</strain>
    </source>
</reference>
<dbReference type="EMBL" id="QRGP01000002">
    <property type="protein sequence ID" value="RDV02635.1"/>
    <property type="molecule type" value="Genomic_DNA"/>
</dbReference>
<sequence>MRTDSDSAGHNWESQMLLRWVLGSLLLMCGLAISPAAHASQICENVLIGETPPQIVGYSGPNNNQPIYGPPQPIYQEQCYWKYGALALNPSTRVYTSAWNYDDIREAENYVKGQCGYACAWVSFGENFAWIAISEDDRVTGISVKSSADAEKQCALSGGVDCVTVLAGSSTSDANYWYFGAVAYDALTGAGANSWAYARRNEARAAAITSCASPGCWAYAFQTGYGGIALADDGTLFGGWSARSEESAGKAAVKNCEKEKGKKSCSMVKTGSALGPSTFQPKPPKKKK</sequence>
<name>A0A371B4W5_9SPHN</name>
<dbReference type="OrthoDB" id="3483193at2"/>
<keyword evidence="2" id="KW-0732">Signal</keyword>
<keyword evidence="5" id="KW-1185">Reference proteome</keyword>
<feature type="domain" description="DUF4189" evidence="3">
    <location>
        <begin position="179"/>
        <end position="269"/>
    </location>
</feature>
<evidence type="ECO:0000259" key="3">
    <source>
        <dbReference type="Pfam" id="PF13827"/>
    </source>
</evidence>
<comment type="caution">
    <text evidence="4">The sequence shown here is derived from an EMBL/GenBank/DDBJ whole genome shotgun (WGS) entry which is preliminary data.</text>
</comment>
<organism evidence="4 5">
    <name type="scientific">Sphingorhabdus pulchriflava</name>
    <dbReference type="NCBI Taxonomy" id="2292257"/>
    <lineage>
        <taxon>Bacteria</taxon>
        <taxon>Pseudomonadati</taxon>
        <taxon>Pseudomonadota</taxon>
        <taxon>Alphaproteobacteria</taxon>
        <taxon>Sphingomonadales</taxon>
        <taxon>Sphingomonadaceae</taxon>
        <taxon>Sphingorhabdus</taxon>
    </lineage>
</organism>
<dbReference type="Proteomes" id="UP000263833">
    <property type="component" value="Unassembled WGS sequence"/>
</dbReference>
<accession>A0A371B4W5</accession>
<dbReference type="Pfam" id="PF13827">
    <property type="entry name" value="DUF4189"/>
    <property type="match status" value="2"/>
</dbReference>
<evidence type="ECO:0000256" key="1">
    <source>
        <dbReference type="SAM" id="MobiDB-lite"/>
    </source>
</evidence>
<feature type="signal peptide" evidence="2">
    <location>
        <begin position="1"/>
        <end position="39"/>
    </location>
</feature>
<protein>
    <submittedName>
        <fullName evidence="4">DUF4189 domain-containing protein</fullName>
    </submittedName>
</protein>
<proteinExistence type="predicted"/>